<keyword evidence="4" id="KW-0547">Nucleotide-binding</keyword>
<dbReference type="SUPFAM" id="SSF52540">
    <property type="entry name" value="P-loop containing nucleoside triphosphate hydrolases"/>
    <property type="match status" value="2"/>
</dbReference>
<dbReference type="Pfam" id="PF00176">
    <property type="entry name" value="SNF2-rel_dom"/>
    <property type="match status" value="1"/>
</dbReference>
<dbReference type="Gene3D" id="3.40.50.300">
    <property type="entry name" value="P-loop containing nucleotide triphosphate hydrolases"/>
    <property type="match status" value="1"/>
</dbReference>
<dbReference type="Gene3D" id="3.40.50.10810">
    <property type="entry name" value="Tandem AAA-ATPase domain"/>
    <property type="match status" value="1"/>
</dbReference>
<evidence type="ECO:0000259" key="2">
    <source>
        <dbReference type="PROSITE" id="PS51192"/>
    </source>
</evidence>
<keyword evidence="4" id="KW-0347">Helicase</keyword>
<dbReference type="SMART" id="SM00490">
    <property type="entry name" value="HELICc"/>
    <property type="match status" value="1"/>
</dbReference>
<evidence type="ECO:0000259" key="3">
    <source>
        <dbReference type="PROSITE" id="PS51194"/>
    </source>
</evidence>
<evidence type="ECO:0000256" key="1">
    <source>
        <dbReference type="ARBA" id="ARBA00022801"/>
    </source>
</evidence>
<evidence type="ECO:0000313" key="4">
    <source>
        <dbReference type="EMBL" id="TYQ08354.1"/>
    </source>
</evidence>
<sequence length="661" mass="70979">MTITSEEGNVRFSVRADSSPPVNVGRTTTDLRFLGTYPVARGHRSRLPSALVTQPCPDQLQATYLPENMAFGFWGVPDTAGHLAELGLPTGSAAVARMAVPVDSVITPVDVDIRTVEFADVVTALQVANVDQPGIGESVRAWKRVIGGGEHGTMPPAGHAALYRGDTVIRSAAAVVQRFTHAQTLVDALDHARVQATLRPYQVLGVEWLTSLTETGGGILADEMGLGKTLQAISMIAIRAADGPHLVVCPTSVIGNWRREIERFAPHLSLHIHHGSGRTLPAELGKGTVVLTSYSVLRSDTAELETPQWASAIFDEAQQIKNPSSLAAKAAMQLNATVKVAMTGTPVENRLEELWSLFHVANPAVLGTRARFRQRFAVPIESGRSASAASRLATIIEPYVLRRTKDAVAKDLPPKQFSTVACTLTSEQARIYRAAVADAFDTGLGTGIARRGNVLALLTTLKQVCNHPAQVTGDSEDLRGRSGKFDRATEMLAEIVDDGDRALVFTQYRTMGELLSKHLAAELGIADVPFLHGGLNVASRDAMVDAFQTDDTSSPILILSLRAAGFGLNLTRASHVVHYDRWWNPAVEDQATDRAHRIGQQRTVNVHTLVTGGTVEDHIAAMHESKRAVAESISGNSEGALANLPDSELRELLELDGAVII</sequence>
<dbReference type="InterPro" id="IPR000330">
    <property type="entry name" value="SNF2_N"/>
</dbReference>
<proteinExistence type="predicted"/>
<accession>A0A652YXG9</accession>
<dbReference type="InterPro" id="IPR014001">
    <property type="entry name" value="Helicase_ATP-bd"/>
</dbReference>
<dbReference type="InterPro" id="IPR001650">
    <property type="entry name" value="Helicase_C-like"/>
</dbReference>
<dbReference type="PANTHER" id="PTHR10799">
    <property type="entry name" value="SNF2/RAD54 HELICASE FAMILY"/>
    <property type="match status" value="1"/>
</dbReference>
<name>A0A652YXG9_NOCGL</name>
<keyword evidence="1" id="KW-0378">Hydrolase</keyword>
<dbReference type="PROSITE" id="PS51192">
    <property type="entry name" value="HELICASE_ATP_BIND_1"/>
    <property type="match status" value="1"/>
</dbReference>
<dbReference type="GO" id="GO:0004386">
    <property type="term" value="F:helicase activity"/>
    <property type="evidence" value="ECO:0007669"/>
    <property type="project" value="UniProtKB-KW"/>
</dbReference>
<dbReference type="InterPro" id="IPR038718">
    <property type="entry name" value="SNF2-like_sf"/>
</dbReference>
<keyword evidence="4" id="KW-0067">ATP-binding</keyword>
<gene>
    <name evidence="4" type="ORF">FNL38_101725</name>
</gene>
<dbReference type="PROSITE" id="PS51194">
    <property type="entry name" value="HELICASE_CTER"/>
    <property type="match status" value="1"/>
</dbReference>
<feature type="domain" description="Helicase ATP-binding" evidence="2">
    <location>
        <begin position="209"/>
        <end position="364"/>
    </location>
</feature>
<dbReference type="EMBL" id="VNIQ01000001">
    <property type="protein sequence ID" value="TYQ08354.1"/>
    <property type="molecule type" value="Genomic_DNA"/>
</dbReference>
<dbReference type="CDD" id="cd18793">
    <property type="entry name" value="SF2_C_SNF"/>
    <property type="match status" value="1"/>
</dbReference>
<feature type="domain" description="Helicase C-terminal" evidence="3">
    <location>
        <begin position="487"/>
        <end position="645"/>
    </location>
</feature>
<dbReference type="InterPro" id="IPR027417">
    <property type="entry name" value="P-loop_NTPase"/>
</dbReference>
<dbReference type="AlphaFoldDB" id="A0A652YXG9"/>
<organism evidence="4">
    <name type="scientific">Nocardia globerula</name>
    <dbReference type="NCBI Taxonomy" id="1818"/>
    <lineage>
        <taxon>Bacteria</taxon>
        <taxon>Bacillati</taxon>
        <taxon>Actinomycetota</taxon>
        <taxon>Actinomycetes</taxon>
        <taxon>Mycobacteriales</taxon>
        <taxon>Nocardiaceae</taxon>
        <taxon>Nocardia</taxon>
    </lineage>
</organism>
<dbReference type="GO" id="GO:0005524">
    <property type="term" value="F:ATP binding"/>
    <property type="evidence" value="ECO:0007669"/>
    <property type="project" value="InterPro"/>
</dbReference>
<dbReference type="Pfam" id="PF00271">
    <property type="entry name" value="Helicase_C"/>
    <property type="match status" value="1"/>
</dbReference>
<protein>
    <submittedName>
        <fullName evidence="4">Helicase-like protein</fullName>
    </submittedName>
</protein>
<dbReference type="SMART" id="SM00487">
    <property type="entry name" value="DEXDc"/>
    <property type="match status" value="1"/>
</dbReference>
<dbReference type="InterPro" id="IPR049730">
    <property type="entry name" value="SNF2/RAD54-like_C"/>
</dbReference>
<dbReference type="GO" id="GO:0016787">
    <property type="term" value="F:hydrolase activity"/>
    <property type="evidence" value="ECO:0007669"/>
    <property type="project" value="UniProtKB-KW"/>
</dbReference>
<comment type="caution">
    <text evidence="4">The sequence shown here is derived from an EMBL/GenBank/DDBJ whole genome shotgun (WGS) entry which is preliminary data.</text>
</comment>
<reference evidence="4" key="1">
    <citation type="submission" date="2019-07" db="EMBL/GenBank/DDBJ databases">
        <title>Genomic Encyclopedia of Type Strains, Phase IV (KMG-IV): sequencing the most valuable type-strain genomes for metagenomic binning, comparative biology and taxonomic classification.</title>
        <authorList>
            <person name="Goeker M."/>
        </authorList>
    </citation>
    <scope>NUCLEOTIDE SEQUENCE</scope>
    <source>
        <strain evidence="4">DSM 44596</strain>
    </source>
</reference>